<dbReference type="Proteomes" id="UP000564644">
    <property type="component" value="Unassembled WGS sequence"/>
</dbReference>
<evidence type="ECO:0000256" key="6">
    <source>
        <dbReference type="SAM" id="Coils"/>
    </source>
</evidence>
<dbReference type="SMART" id="SM00448">
    <property type="entry name" value="REC"/>
    <property type="match status" value="1"/>
</dbReference>
<feature type="coiled-coil region" evidence="6">
    <location>
        <begin position="278"/>
        <end position="305"/>
    </location>
</feature>
<dbReference type="EMBL" id="JACJVO010000024">
    <property type="protein sequence ID" value="MBB6733102.1"/>
    <property type="molecule type" value="Genomic_DNA"/>
</dbReference>
<keyword evidence="4" id="KW-0804">Transcription</keyword>
<dbReference type="SUPFAM" id="SSF46894">
    <property type="entry name" value="C-terminal effector domain of the bipartite response regulators"/>
    <property type="match status" value="1"/>
</dbReference>
<evidence type="ECO:0000256" key="2">
    <source>
        <dbReference type="ARBA" id="ARBA00023015"/>
    </source>
</evidence>
<dbReference type="Gene3D" id="1.25.40.10">
    <property type="entry name" value="Tetratricopeptide repeat domain"/>
    <property type="match status" value="1"/>
</dbReference>
<proteinExistence type="predicted"/>
<protein>
    <submittedName>
        <fullName evidence="8">Response regulator</fullName>
    </submittedName>
</protein>
<evidence type="ECO:0000256" key="4">
    <source>
        <dbReference type="ARBA" id="ARBA00023163"/>
    </source>
</evidence>
<keyword evidence="5" id="KW-0597">Phosphoprotein</keyword>
<accession>A0A7X0VX52</accession>
<dbReference type="FunFam" id="3.40.50.2300:FF:000051">
    <property type="entry name" value="Two-component response regulator yehT"/>
    <property type="match status" value="1"/>
</dbReference>
<organism evidence="8 9">
    <name type="scientific">Cohnella zeiphila</name>
    <dbReference type="NCBI Taxonomy" id="2761120"/>
    <lineage>
        <taxon>Bacteria</taxon>
        <taxon>Bacillati</taxon>
        <taxon>Bacillota</taxon>
        <taxon>Bacilli</taxon>
        <taxon>Bacillales</taxon>
        <taxon>Paenibacillaceae</taxon>
        <taxon>Cohnella</taxon>
    </lineage>
</organism>
<feature type="modified residue" description="4-aspartylphosphate" evidence="5">
    <location>
        <position position="54"/>
    </location>
</feature>
<dbReference type="GO" id="GO:0003677">
    <property type="term" value="F:DNA binding"/>
    <property type="evidence" value="ECO:0007669"/>
    <property type="project" value="UniProtKB-KW"/>
</dbReference>
<reference evidence="8 9" key="1">
    <citation type="submission" date="2020-08" db="EMBL/GenBank/DDBJ databases">
        <title>Cohnella phylogeny.</title>
        <authorList>
            <person name="Dunlap C."/>
        </authorList>
    </citation>
    <scope>NUCLEOTIDE SEQUENCE [LARGE SCALE GENOMIC DNA]</scope>
    <source>
        <strain evidence="8 9">CBP 2801</strain>
    </source>
</reference>
<keyword evidence="3" id="KW-0238">DNA-binding</keyword>
<keyword evidence="2" id="KW-0805">Transcription regulation</keyword>
<gene>
    <name evidence="8" type="ORF">H7C18_19470</name>
</gene>
<sequence>MIRAFLVDDEEHALNLLRLFLERTGEVEVVGSASNGFDAMERLHAANPDVAFLDIEMPGMNGLELAERMGSENLRAQIVFVTAYDQYAISAFDRDAVDYLLKPLETERLAKTIQRLKRDTRRPEESAAVSAKPAAAGHAPNVRLMGEIAVEGVGQERLRWRTGKEKELFAMLALRGQERLPRDLIVDALWPDEHYQKAKVYLHTCVSFLRKDLRQLGYEDALKYEGEAYYLTPGLLKTDYDCLTGAIRAAKSSAEPETGELERALSLYQAPLFRAEDYVWAEEDNRKLEQAVSELRLELAKRCERNADWNRLIAVAQEQLAASPYDEEAYRLLMKGYSAIGKHDEVARVYLQLTEKLGELGIGPSEVTRRLYGDIKGD</sequence>
<evidence type="ECO:0000313" key="8">
    <source>
        <dbReference type="EMBL" id="MBB6733102.1"/>
    </source>
</evidence>
<dbReference type="InterPro" id="IPR016032">
    <property type="entry name" value="Sig_transdc_resp-reg_C-effctor"/>
</dbReference>
<dbReference type="PROSITE" id="PS50110">
    <property type="entry name" value="RESPONSE_REGULATORY"/>
    <property type="match status" value="1"/>
</dbReference>
<dbReference type="Pfam" id="PF00072">
    <property type="entry name" value="Response_reg"/>
    <property type="match status" value="1"/>
</dbReference>
<dbReference type="Pfam" id="PF03704">
    <property type="entry name" value="BTAD"/>
    <property type="match status" value="1"/>
</dbReference>
<feature type="domain" description="Response regulatory" evidence="7">
    <location>
        <begin position="3"/>
        <end position="117"/>
    </location>
</feature>
<dbReference type="SUPFAM" id="SSF52172">
    <property type="entry name" value="CheY-like"/>
    <property type="match status" value="1"/>
</dbReference>
<dbReference type="InterPro" id="IPR011990">
    <property type="entry name" value="TPR-like_helical_dom_sf"/>
</dbReference>
<dbReference type="PANTHER" id="PTHR35807">
    <property type="entry name" value="TRANSCRIPTIONAL REGULATOR REDD-RELATED"/>
    <property type="match status" value="1"/>
</dbReference>
<evidence type="ECO:0000313" key="9">
    <source>
        <dbReference type="Proteomes" id="UP000564644"/>
    </source>
</evidence>
<keyword evidence="6" id="KW-0175">Coiled coil</keyword>
<dbReference type="InterPro" id="IPR051677">
    <property type="entry name" value="AfsR-DnrI-RedD_regulator"/>
</dbReference>
<dbReference type="AlphaFoldDB" id="A0A7X0VX52"/>
<comment type="caution">
    <text evidence="8">The sequence shown here is derived from an EMBL/GenBank/DDBJ whole genome shotgun (WGS) entry which is preliminary data.</text>
</comment>
<dbReference type="Gene3D" id="3.40.50.2300">
    <property type="match status" value="1"/>
</dbReference>
<dbReference type="SUPFAM" id="SSF48452">
    <property type="entry name" value="TPR-like"/>
    <property type="match status" value="1"/>
</dbReference>
<dbReference type="InterPro" id="IPR005158">
    <property type="entry name" value="BTAD"/>
</dbReference>
<evidence type="ECO:0000256" key="1">
    <source>
        <dbReference type="ARBA" id="ARBA00023012"/>
    </source>
</evidence>
<dbReference type="RefSeq" id="WP_185130759.1">
    <property type="nucleotide sequence ID" value="NZ_JACJVO010000024.1"/>
</dbReference>
<evidence type="ECO:0000256" key="3">
    <source>
        <dbReference type="ARBA" id="ARBA00023125"/>
    </source>
</evidence>
<keyword evidence="9" id="KW-1185">Reference proteome</keyword>
<evidence type="ECO:0000259" key="7">
    <source>
        <dbReference type="PROSITE" id="PS50110"/>
    </source>
</evidence>
<dbReference type="InterPro" id="IPR036388">
    <property type="entry name" value="WH-like_DNA-bd_sf"/>
</dbReference>
<dbReference type="Gene3D" id="1.10.10.10">
    <property type="entry name" value="Winged helix-like DNA-binding domain superfamily/Winged helix DNA-binding domain"/>
    <property type="match status" value="1"/>
</dbReference>
<dbReference type="InterPro" id="IPR001789">
    <property type="entry name" value="Sig_transdc_resp-reg_receiver"/>
</dbReference>
<keyword evidence="1" id="KW-0902">Two-component regulatory system</keyword>
<dbReference type="GO" id="GO:0006355">
    <property type="term" value="P:regulation of DNA-templated transcription"/>
    <property type="evidence" value="ECO:0007669"/>
    <property type="project" value="InterPro"/>
</dbReference>
<dbReference type="InterPro" id="IPR011006">
    <property type="entry name" value="CheY-like_superfamily"/>
</dbReference>
<dbReference type="SMART" id="SM01043">
    <property type="entry name" value="BTAD"/>
    <property type="match status" value="1"/>
</dbReference>
<evidence type="ECO:0000256" key="5">
    <source>
        <dbReference type="PROSITE-ProRule" id="PRU00169"/>
    </source>
</evidence>
<dbReference type="GO" id="GO:0000160">
    <property type="term" value="P:phosphorelay signal transduction system"/>
    <property type="evidence" value="ECO:0007669"/>
    <property type="project" value="UniProtKB-KW"/>
</dbReference>
<name>A0A7X0VX52_9BACL</name>